<name>A0A9P6T9L6_9BASI</name>
<sequence>MEHALYPNPSATPSRPTTRLTLPPMMIYPHHHHHHHHHLNHHHALDDYHHLPAIHDQDDEPSFGPSSAELYLHPCHPFHTRTPPPEYDGEYDEHPNLIRPETYPQPEHDPSRPAYYHPSPTYPTPPPTLSISHLLLAAAHADHADQPDPNPSCVIYGTTSTPWLPDPQPGPSPPQTPSTAAYESGPMSASYSAEYETKTTYDGTPPRIFPPILHEHTVLDRMEDVIKPKLEPQWALTHPVELRTSNTWPVVSQALLPSAKNQNENENENESSDHEIQTGIRKRKAPAKRGQAWAAEKPKQGKKKRSAGYVRPIILHRKRVGQRLLDMLKHAPVPSRPPGMEAARARCFPFTEMVTKLREWYGLEIEWPLGACFEMNELRSTRRMRQDELDRLEVTLDSGLVRIRLADHVLDDEPYRANEFSYPGDGFTLTDDGQEIDPECDLGSSPRHEQKFKRMKNDLEDASNIDELDTQTL</sequence>
<feature type="compositionally biased region" description="Pro residues" evidence="1">
    <location>
        <begin position="164"/>
        <end position="176"/>
    </location>
</feature>
<accession>A0A9P6T9L6</accession>
<feature type="compositionally biased region" description="Low complexity" evidence="1">
    <location>
        <begin position="7"/>
        <end position="23"/>
    </location>
</feature>
<feature type="region of interest" description="Disordered" evidence="1">
    <location>
        <begin position="259"/>
        <end position="306"/>
    </location>
</feature>
<evidence type="ECO:0000313" key="2">
    <source>
        <dbReference type="EMBL" id="KAG0144246.1"/>
    </source>
</evidence>
<protein>
    <submittedName>
        <fullName evidence="2">Uncharacterized protein</fullName>
    </submittedName>
</protein>
<feature type="region of interest" description="Disordered" evidence="1">
    <location>
        <begin position="426"/>
        <end position="473"/>
    </location>
</feature>
<dbReference type="Proteomes" id="UP000886653">
    <property type="component" value="Unassembled WGS sequence"/>
</dbReference>
<evidence type="ECO:0000313" key="3">
    <source>
        <dbReference type="Proteomes" id="UP000886653"/>
    </source>
</evidence>
<gene>
    <name evidence="2" type="ORF">CROQUDRAFT_95246</name>
</gene>
<feature type="compositionally biased region" description="Acidic residues" evidence="1">
    <location>
        <begin position="460"/>
        <end position="473"/>
    </location>
</feature>
<feature type="region of interest" description="Disordered" evidence="1">
    <location>
        <begin position="1"/>
        <end position="23"/>
    </location>
</feature>
<feature type="region of interest" description="Disordered" evidence="1">
    <location>
        <begin position="53"/>
        <end position="123"/>
    </location>
</feature>
<organism evidence="2 3">
    <name type="scientific">Cronartium quercuum f. sp. fusiforme G11</name>
    <dbReference type="NCBI Taxonomy" id="708437"/>
    <lineage>
        <taxon>Eukaryota</taxon>
        <taxon>Fungi</taxon>
        <taxon>Dikarya</taxon>
        <taxon>Basidiomycota</taxon>
        <taxon>Pucciniomycotina</taxon>
        <taxon>Pucciniomycetes</taxon>
        <taxon>Pucciniales</taxon>
        <taxon>Coleosporiaceae</taxon>
        <taxon>Cronartium</taxon>
    </lineage>
</organism>
<keyword evidence="3" id="KW-1185">Reference proteome</keyword>
<reference evidence="2" key="1">
    <citation type="submission" date="2013-11" db="EMBL/GenBank/DDBJ databases">
        <title>Genome sequence of the fusiform rust pathogen reveals effectors for host alternation and coevolution with pine.</title>
        <authorList>
            <consortium name="DOE Joint Genome Institute"/>
            <person name="Smith K."/>
            <person name="Pendleton A."/>
            <person name="Kubisiak T."/>
            <person name="Anderson C."/>
            <person name="Salamov A."/>
            <person name="Aerts A."/>
            <person name="Riley R."/>
            <person name="Clum A."/>
            <person name="Lindquist E."/>
            <person name="Ence D."/>
            <person name="Campbell M."/>
            <person name="Kronenberg Z."/>
            <person name="Feau N."/>
            <person name="Dhillon B."/>
            <person name="Hamelin R."/>
            <person name="Burleigh J."/>
            <person name="Smith J."/>
            <person name="Yandell M."/>
            <person name="Nelson C."/>
            <person name="Grigoriev I."/>
            <person name="Davis J."/>
        </authorList>
    </citation>
    <scope>NUCLEOTIDE SEQUENCE</scope>
    <source>
        <strain evidence="2">G11</strain>
    </source>
</reference>
<dbReference type="OrthoDB" id="2496955at2759"/>
<dbReference type="AlphaFoldDB" id="A0A9P6T9L6"/>
<proteinExistence type="predicted"/>
<comment type="caution">
    <text evidence="2">The sequence shown here is derived from an EMBL/GenBank/DDBJ whole genome shotgun (WGS) entry which is preliminary data.</text>
</comment>
<evidence type="ECO:0000256" key="1">
    <source>
        <dbReference type="SAM" id="MobiDB-lite"/>
    </source>
</evidence>
<feature type="region of interest" description="Disordered" evidence="1">
    <location>
        <begin position="141"/>
        <end position="208"/>
    </location>
</feature>
<dbReference type="EMBL" id="MU167299">
    <property type="protein sequence ID" value="KAG0144246.1"/>
    <property type="molecule type" value="Genomic_DNA"/>
</dbReference>